<sequence>MAGSLAASALWSTGVGVDVPSVALGAVRFGAEPETSGVARSFSEAGEAVSVTLPGSTVIEVLDQDAVGAEPVIWRFTALGTALGIAGLNYDVAVTEQVTADGAHDIGSGHAQPGTVLEQTTMKVYRAGVGGDCSAVPETPAVPEGEAPRNVHVFDTTDVELQAPGAALDGAETLQEWCVALNWNSVADGTYVNDVRVLAMAEDGSANGAQASWHSQVGFPPALEMLGVYRNLALVEARAEDTTRARASDEWHADIYPDPSGEPDVVITLDPVVTNLNPSVDPRD</sequence>
<protein>
    <submittedName>
        <fullName evidence="1">Uncharacterized protein</fullName>
    </submittedName>
</protein>
<name>A0ABS1SIC6_9MICO</name>
<proteinExistence type="predicted"/>
<comment type="caution">
    <text evidence="1">The sequence shown here is derived from an EMBL/GenBank/DDBJ whole genome shotgun (WGS) entry which is preliminary data.</text>
</comment>
<reference evidence="1 2" key="1">
    <citation type="submission" date="2018-09" db="EMBL/GenBank/DDBJ databases">
        <title>Comparative genomics of Leucobacter spp.</title>
        <authorList>
            <person name="Reis A.C."/>
            <person name="Kolvenbach B.A."/>
            <person name="Corvini P.F.X."/>
            <person name="Nunes O.C."/>
        </authorList>
    </citation>
    <scope>NUCLEOTIDE SEQUENCE [LARGE SCALE GENOMIC DNA]</scope>
    <source>
        <strain evidence="1 2">TAN 31504</strain>
    </source>
</reference>
<evidence type="ECO:0000313" key="1">
    <source>
        <dbReference type="EMBL" id="MBL3680308.1"/>
    </source>
</evidence>
<dbReference type="EMBL" id="QYAC01000007">
    <property type="protein sequence ID" value="MBL3680308.1"/>
    <property type="molecule type" value="Genomic_DNA"/>
</dbReference>
<keyword evidence="2" id="KW-1185">Reference proteome</keyword>
<accession>A0ABS1SIC6</accession>
<evidence type="ECO:0000313" key="2">
    <source>
        <dbReference type="Proteomes" id="UP001645859"/>
    </source>
</evidence>
<gene>
    <name evidence="1" type="ORF">D3230_13575</name>
</gene>
<dbReference type="Proteomes" id="UP001645859">
    <property type="component" value="Unassembled WGS sequence"/>
</dbReference>
<organism evidence="1 2">
    <name type="scientific">Leucobacter chromiireducens subsp. solipictus</name>
    <dbReference type="NCBI Taxonomy" id="398235"/>
    <lineage>
        <taxon>Bacteria</taxon>
        <taxon>Bacillati</taxon>
        <taxon>Actinomycetota</taxon>
        <taxon>Actinomycetes</taxon>
        <taxon>Micrococcales</taxon>
        <taxon>Microbacteriaceae</taxon>
        <taxon>Leucobacter</taxon>
    </lineage>
</organism>